<evidence type="ECO:0000313" key="2">
    <source>
        <dbReference type="Proteomes" id="UP000515873"/>
    </source>
</evidence>
<reference evidence="1 2" key="1">
    <citation type="submission" date="2020-08" db="EMBL/GenBank/DDBJ databases">
        <title>Dyella sp. G9 isolated from forest soil.</title>
        <authorList>
            <person name="Fu J."/>
            <person name="Qiu L."/>
        </authorList>
    </citation>
    <scope>NUCLEOTIDE SEQUENCE [LARGE SCALE GENOMIC DNA]</scope>
    <source>
        <strain evidence="1 2">G9</strain>
    </source>
</reference>
<evidence type="ECO:0000313" key="1">
    <source>
        <dbReference type="EMBL" id="QNK01066.1"/>
    </source>
</evidence>
<name>A0A7G8Q2Q8_9GAMM</name>
<dbReference type="RefSeq" id="WP_187056531.1">
    <property type="nucleotide sequence ID" value="NZ_CP060412.1"/>
</dbReference>
<organism evidence="1 2">
    <name type="scientific">Dyella telluris</name>
    <dbReference type="NCBI Taxonomy" id="2763498"/>
    <lineage>
        <taxon>Bacteria</taxon>
        <taxon>Pseudomonadati</taxon>
        <taxon>Pseudomonadota</taxon>
        <taxon>Gammaproteobacteria</taxon>
        <taxon>Lysobacterales</taxon>
        <taxon>Rhodanobacteraceae</taxon>
        <taxon>Dyella</taxon>
    </lineage>
</organism>
<keyword evidence="2" id="KW-1185">Reference proteome</keyword>
<dbReference type="AlphaFoldDB" id="A0A7G8Q2Q8"/>
<proteinExistence type="predicted"/>
<dbReference type="Proteomes" id="UP000515873">
    <property type="component" value="Chromosome"/>
</dbReference>
<dbReference type="KEGG" id="dtl:H8F01_18685"/>
<gene>
    <name evidence="1" type="ORF">H8F01_18685</name>
</gene>
<accession>A0A7G8Q2Q8</accession>
<protein>
    <submittedName>
        <fullName evidence="1">Uncharacterized protein</fullName>
    </submittedName>
</protein>
<sequence>MNATKEIFLRTMKNIMVSTTFIDVMSARSWHEQQPSRRPYFDHHIHIDQGLVERLFTCGVSFLNNQFSS</sequence>
<dbReference type="EMBL" id="CP060412">
    <property type="protein sequence ID" value="QNK01066.1"/>
    <property type="molecule type" value="Genomic_DNA"/>
</dbReference>